<dbReference type="InterPro" id="IPR013325">
    <property type="entry name" value="RNA_pol_sigma_r2"/>
</dbReference>
<reference evidence="8 9" key="1">
    <citation type="submission" date="2024-09" db="EMBL/GenBank/DDBJ databases">
        <authorList>
            <person name="Sun Q."/>
            <person name="Mori K."/>
        </authorList>
    </citation>
    <scope>NUCLEOTIDE SEQUENCE [LARGE SCALE GENOMIC DNA]</scope>
    <source>
        <strain evidence="8 9">CCM 4839</strain>
    </source>
</reference>
<protein>
    <submittedName>
        <fullName evidence="8">RNA polymerase sigma factor</fullName>
    </submittedName>
</protein>
<evidence type="ECO:0000313" key="9">
    <source>
        <dbReference type="Proteomes" id="UP001589818"/>
    </source>
</evidence>
<evidence type="ECO:0000259" key="6">
    <source>
        <dbReference type="Pfam" id="PF04542"/>
    </source>
</evidence>
<comment type="caution">
    <text evidence="8">The sequence shown here is derived from an EMBL/GenBank/DDBJ whole genome shotgun (WGS) entry which is preliminary data.</text>
</comment>
<evidence type="ECO:0000313" key="8">
    <source>
        <dbReference type="EMBL" id="MFC0390067.1"/>
    </source>
</evidence>
<name>A0ABV6J3F2_9BACL</name>
<keyword evidence="5" id="KW-0804">Transcription</keyword>
<dbReference type="EMBL" id="JBHLVF010000006">
    <property type="protein sequence ID" value="MFC0390067.1"/>
    <property type="molecule type" value="Genomic_DNA"/>
</dbReference>
<evidence type="ECO:0000256" key="2">
    <source>
        <dbReference type="ARBA" id="ARBA00023015"/>
    </source>
</evidence>
<dbReference type="Gene3D" id="1.10.1740.10">
    <property type="match status" value="1"/>
</dbReference>
<dbReference type="Pfam" id="PF08281">
    <property type="entry name" value="Sigma70_r4_2"/>
    <property type="match status" value="1"/>
</dbReference>
<dbReference type="Pfam" id="PF04542">
    <property type="entry name" value="Sigma70_r2"/>
    <property type="match status" value="1"/>
</dbReference>
<gene>
    <name evidence="8" type="ORF">ACFFJ8_01630</name>
</gene>
<evidence type="ECO:0000256" key="1">
    <source>
        <dbReference type="ARBA" id="ARBA00010641"/>
    </source>
</evidence>
<dbReference type="InterPro" id="IPR013249">
    <property type="entry name" value="RNA_pol_sigma70_r4_t2"/>
</dbReference>
<sequence length="224" mass="25840">MDWKPIIYRYSLQLTGDAWDADDLTQDVLIKIVELAANNPHQPLTNAYVYRIVKNAWIDQHRKRRLHTVPIEATHEPSSPDFALSTREMLECLAERLPPKMTVILLLMDVFDFTAKETAEFVRLKEATVQVTLGRARARLKQIANSPVTEQQLRRPYLSKENEDQLNLDALVDAFKRRNPHDIHRAFIRTLSEGVSLTRLQASNAGLHFTFRDPDGNLFRILAK</sequence>
<proteinExistence type="inferred from homology"/>
<feature type="domain" description="RNA polymerase sigma-70 region 2" evidence="6">
    <location>
        <begin position="3"/>
        <end position="65"/>
    </location>
</feature>
<dbReference type="SUPFAM" id="SSF88946">
    <property type="entry name" value="Sigma2 domain of RNA polymerase sigma factors"/>
    <property type="match status" value="1"/>
</dbReference>
<keyword evidence="2" id="KW-0805">Transcription regulation</keyword>
<evidence type="ECO:0000256" key="5">
    <source>
        <dbReference type="ARBA" id="ARBA00023163"/>
    </source>
</evidence>
<comment type="similarity">
    <text evidence="1">Belongs to the sigma-70 factor family. ECF subfamily.</text>
</comment>
<organism evidence="8 9">
    <name type="scientific">Paenibacillus mendelii</name>
    <dbReference type="NCBI Taxonomy" id="206163"/>
    <lineage>
        <taxon>Bacteria</taxon>
        <taxon>Bacillati</taxon>
        <taxon>Bacillota</taxon>
        <taxon>Bacilli</taxon>
        <taxon>Bacillales</taxon>
        <taxon>Paenibacillaceae</taxon>
        <taxon>Paenibacillus</taxon>
    </lineage>
</organism>
<dbReference type="InterPro" id="IPR036388">
    <property type="entry name" value="WH-like_DNA-bd_sf"/>
</dbReference>
<dbReference type="InterPro" id="IPR007627">
    <property type="entry name" value="RNA_pol_sigma70_r2"/>
</dbReference>
<dbReference type="Proteomes" id="UP001589818">
    <property type="component" value="Unassembled WGS sequence"/>
</dbReference>
<evidence type="ECO:0000256" key="3">
    <source>
        <dbReference type="ARBA" id="ARBA00023082"/>
    </source>
</evidence>
<dbReference type="InterPro" id="IPR014284">
    <property type="entry name" value="RNA_pol_sigma-70_dom"/>
</dbReference>
<keyword evidence="3" id="KW-0731">Sigma factor</keyword>
<dbReference type="InterPro" id="IPR013324">
    <property type="entry name" value="RNA_pol_sigma_r3/r4-like"/>
</dbReference>
<feature type="domain" description="RNA polymerase sigma factor 70 region 4 type 2" evidence="7">
    <location>
        <begin position="88"/>
        <end position="140"/>
    </location>
</feature>
<keyword evidence="9" id="KW-1185">Reference proteome</keyword>
<dbReference type="SUPFAM" id="SSF88659">
    <property type="entry name" value="Sigma3 and sigma4 domains of RNA polymerase sigma factors"/>
    <property type="match status" value="1"/>
</dbReference>
<dbReference type="PANTHER" id="PTHR43133">
    <property type="entry name" value="RNA POLYMERASE ECF-TYPE SIGMA FACTO"/>
    <property type="match status" value="1"/>
</dbReference>
<evidence type="ECO:0000259" key="7">
    <source>
        <dbReference type="Pfam" id="PF08281"/>
    </source>
</evidence>
<keyword evidence="4" id="KW-0238">DNA-binding</keyword>
<accession>A0ABV6J3F2</accession>
<dbReference type="NCBIfam" id="TIGR02937">
    <property type="entry name" value="sigma70-ECF"/>
    <property type="match status" value="1"/>
</dbReference>
<dbReference type="InterPro" id="IPR039425">
    <property type="entry name" value="RNA_pol_sigma-70-like"/>
</dbReference>
<dbReference type="PANTHER" id="PTHR43133:SF8">
    <property type="entry name" value="RNA POLYMERASE SIGMA FACTOR HI_1459-RELATED"/>
    <property type="match status" value="1"/>
</dbReference>
<dbReference type="RefSeq" id="WP_204820763.1">
    <property type="nucleotide sequence ID" value="NZ_JANHOF010000020.1"/>
</dbReference>
<dbReference type="Gene3D" id="1.10.10.10">
    <property type="entry name" value="Winged helix-like DNA-binding domain superfamily/Winged helix DNA-binding domain"/>
    <property type="match status" value="1"/>
</dbReference>
<evidence type="ECO:0000256" key="4">
    <source>
        <dbReference type="ARBA" id="ARBA00023125"/>
    </source>
</evidence>